<keyword evidence="1" id="KW-0472">Membrane</keyword>
<comment type="subunit">
    <text evidence="1">Component of the mitochondrial contact site and cristae organizing system (MICOS) complex.</text>
</comment>
<evidence type="ECO:0000256" key="2">
    <source>
        <dbReference type="SAM" id="MobiDB-lite"/>
    </source>
</evidence>
<dbReference type="InterPro" id="IPR033181">
    <property type="entry name" value="Mic26_fungi"/>
</dbReference>
<dbReference type="GO" id="GO:0044284">
    <property type="term" value="C:mitochondrial crista junction"/>
    <property type="evidence" value="ECO:0007669"/>
    <property type="project" value="TreeGrafter"/>
</dbReference>
<gene>
    <name evidence="3" type="ORF">SBOR_0450</name>
</gene>
<comment type="subcellular location">
    <subcellularLocation>
        <location evidence="1">Mitochondrion inner membrane</location>
    </subcellularLocation>
</comment>
<dbReference type="EMBL" id="AYSA01000021">
    <property type="protein sequence ID" value="ESZ99166.1"/>
    <property type="molecule type" value="Genomic_DNA"/>
</dbReference>
<reference evidence="3 4" key="1">
    <citation type="journal article" date="2014" name="Genome Announc.">
        <title>Draft genome sequence of Sclerotinia borealis, a psychrophilic plant pathogenic fungus.</title>
        <authorList>
            <person name="Mardanov A.V."/>
            <person name="Beletsky A.V."/>
            <person name="Kadnikov V.V."/>
            <person name="Ignatov A.N."/>
            <person name="Ravin N.V."/>
        </authorList>
    </citation>
    <scope>NUCLEOTIDE SEQUENCE [LARGE SCALE GENOMIC DNA]</scope>
    <source>
        <strain evidence="4">F-4157</strain>
    </source>
</reference>
<dbReference type="Proteomes" id="UP000019487">
    <property type="component" value="Unassembled WGS sequence"/>
</dbReference>
<comment type="function">
    <text evidence="1">Component of the MICOS complex, a large protein complex of the mitochondrial inner membrane that plays crucial roles in the maintenance of crista junctions, inner membrane architecture, and formation of contact sites to the outer membrane.</text>
</comment>
<dbReference type="AlphaFoldDB" id="W9CTF4"/>
<protein>
    <recommendedName>
        <fullName evidence="1">MICOS complex subunit</fullName>
    </recommendedName>
</protein>
<keyword evidence="1" id="KW-0496">Mitochondrion</keyword>
<keyword evidence="1" id="KW-0812">Transmembrane</keyword>
<dbReference type="OrthoDB" id="2399148at2759"/>
<dbReference type="InterPro" id="IPR019166">
    <property type="entry name" value="MIC26/MIC27"/>
</dbReference>
<sequence length="251" mass="27413">MASRVLLRQGIAPAATGAALIGMALYPRRPLHAEAPDTTTDGRKSIYDDFEDLPSPSTPTLPSSRSRSPASEVISRRPPGPTPTDRLAVQIGKSRLFLYAHVVAAENKLNSMMDSALHLETSFTSTIASLAPSQQSGEKLMPGSIYVLVAAMTGSIISRNRNIVLRAAVPFAVGIGAGWVVLPVTMRNVANLAWEYERRFPVIADSHMRTRESVEKAWRMARLHSKQAVSIVDEKITEGRVKVEDWVKKGK</sequence>
<dbReference type="GO" id="GO:0042407">
    <property type="term" value="P:cristae formation"/>
    <property type="evidence" value="ECO:0007669"/>
    <property type="project" value="InterPro"/>
</dbReference>
<name>W9CTF4_SCLBF</name>
<feature type="transmembrane region" description="Helical" evidence="1">
    <location>
        <begin position="163"/>
        <end position="182"/>
    </location>
</feature>
<keyword evidence="1" id="KW-0999">Mitochondrion inner membrane</keyword>
<dbReference type="Pfam" id="PF09769">
    <property type="entry name" value="ApoO"/>
    <property type="match status" value="1"/>
</dbReference>
<dbReference type="PANTHER" id="PTHR28268">
    <property type="entry name" value="MICOS SUBUNIT MIC26"/>
    <property type="match status" value="1"/>
</dbReference>
<evidence type="ECO:0000313" key="4">
    <source>
        <dbReference type="Proteomes" id="UP000019487"/>
    </source>
</evidence>
<accession>W9CTF4</accession>
<feature type="compositionally biased region" description="Basic and acidic residues" evidence="2">
    <location>
        <begin position="32"/>
        <end position="47"/>
    </location>
</feature>
<keyword evidence="4" id="KW-1185">Reference proteome</keyword>
<evidence type="ECO:0000256" key="1">
    <source>
        <dbReference type="RuleBase" id="RU363021"/>
    </source>
</evidence>
<dbReference type="PANTHER" id="PTHR28268:SF1">
    <property type="entry name" value="MICOS SUBUNIT MIC26"/>
    <property type="match status" value="1"/>
</dbReference>
<organism evidence="3 4">
    <name type="scientific">Sclerotinia borealis (strain F-4128)</name>
    <dbReference type="NCBI Taxonomy" id="1432307"/>
    <lineage>
        <taxon>Eukaryota</taxon>
        <taxon>Fungi</taxon>
        <taxon>Dikarya</taxon>
        <taxon>Ascomycota</taxon>
        <taxon>Pezizomycotina</taxon>
        <taxon>Leotiomycetes</taxon>
        <taxon>Helotiales</taxon>
        <taxon>Sclerotiniaceae</taxon>
        <taxon>Sclerotinia</taxon>
    </lineage>
</organism>
<dbReference type="STRING" id="1432307.W9CTF4"/>
<dbReference type="HOGENOM" id="CLU_072876_0_0_1"/>
<comment type="caution">
    <text evidence="3">The sequence shown here is derived from an EMBL/GenBank/DDBJ whole genome shotgun (WGS) entry which is preliminary data.</text>
</comment>
<feature type="compositionally biased region" description="Low complexity" evidence="2">
    <location>
        <begin position="53"/>
        <end position="69"/>
    </location>
</feature>
<feature type="region of interest" description="Disordered" evidence="2">
    <location>
        <begin position="32"/>
        <end position="85"/>
    </location>
</feature>
<keyword evidence="1" id="KW-1133">Transmembrane helix</keyword>
<proteinExistence type="predicted"/>
<evidence type="ECO:0000313" key="3">
    <source>
        <dbReference type="EMBL" id="ESZ99166.1"/>
    </source>
</evidence>
<dbReference type="GO" id="GO:0061617">
    <property type="term" value="C:MICOS complex"/>
    <property type="evidence" value="ECO:0007669"/>
    <property type="project" value="UniProtKB-UniRule"/>
</dbReference>